<evidence type="ECO:0000313" key="1">
    <source>
        <dbReference type="EMBL" id="OHA21731.1"/>
    </source>
</evidence>
<dbReference type="Pfam" id="PF18959">
    <property type="entry name" value="DUF5701"/>
    <property type="match status" value="1"/>
</dbReference>
<comment type="caution">
    <text evidence="1">The sequence shown here is derived from an EMBL/GenBank/DDBJ whole genome shotgun (WGS) entry which is preliminary data.</text>
</comment>
<sequence length="208" mass="23592">MLTDQIRPITSDQYTALLQPVKAPTPEELFEFQRQRLADKKLAPIGMFDHFRKRLPSGLFLLVPPQPASVDKLNWNKLMSRIELSGKTGRNHLEPMDLTDEIEVPKVPTMLVDVEDGRGRRNTKPSLSLKAIPAEGRSAYHLWRGYIHVLLFPSVLDHHYLELIGSRNEVKRIPGLCLCGGWPVLDDHRWGDDADQKRGAPSCGRVES</sequence>
<dbReference type="InterPro" id="IPR043755">
    <property type="entry name" value="DUF5701"/>
</dbReference>
<proteinExistence type="predicted"/>
<reference evidence="1 2" key="1">
    <citation type="journal article" date="2016" name="Nat. Commun.">
        <title>Thousands of microbial genomes shed light on interconnected biogeochemical processes in an aquifer system.</title>
        <authorList>
            <person name="Anantharaman K."/>
            <person name="Brown C.T."/>
            <person name="Hug L.A."/>
            <person name="Sharon I."/>
            <person name="Castelle C.J."/>
            <person name="Probst A.J."/>
            <person name="Thomas B.C."/>
            <person name="Singh A."/>
            <person name="Wilkins M.J."/>
            <person name="Karaoz U."/>
            <person name="Brodie E.L."/>
            <person name="Williams K.H."/>
            <person name="Hubbard S.S."/>
            <person name="Banfield J.F."/>
        </authorList>
    </citation>
    <scope>NUCLEOTIDE SEQUENCE [LARGE SCALE GENOMIC DNA]</scope>
</reference>
<organism evidence="1 2">
    <name type="scientific">Candidatus Taylorbacteria bacterium RIFCSPHIGHO2_01_FULL_51_15</name>
    <dbReference type="NCBI Taxonomy" id="1802304"/>
    <lineage>
        <taxon>Bacteria</taxon>
        <taxon>Candidatus Tayloriibacteriota</taxon>
    </lineage>
</organism>
<name>A0A1G2MFB3_9BACT</name>
<dbReference type="Proteomes" id="UP000178121">
    <property type="component" value="Unassembled WGS sequence"/>
</dbReference>
<evidence type="ECO:0000313" key="2">
    <source>
        <dbReference type="Proteomes" id="UP000178121"/>
    </source>
</evidence>
<accession>A0A1G2MFB3</accession>
<protein>
    <submittedName>
        <fullName evidence="1">Uncharacterized protein</fullName>
    </submittedName>
</protein>
<gene>
    <name evidence="1" type="ORF">A2849_03595</name>
</gene>
<dbReference type="AlphaFoldDB" id="A0A1G2MFB3"/>
<dbReference type="EMBL" id="MHRI01000004">
    <property type="protein sequence ID" value="OHA21731.1"/>
    <property type="molecule type" value="Genomic_DNA"/>
</dbReference>